<evidence type="ECO:0000313" key="3">
    <source>
        <dbReference type="EMBL" id="CAK8987559.1"/>
    </source>
</evidence>
<dbReference type="EMBL" id="CAXAMN010000303">
    <property type="protein sequence ID" value="CAK8987559.1"/>
    <property type="molecule type" value="Genomic_DNA"/>
</dbReference>
<keyword evidence="1" id="KW-0472">Membrane</keyword>
<dbReference type="Gene3D" id="3.40.250.10">
    <property type="entry name" value="Rhodanese-like domain"/>
    <property type="match status" value="1"/>
</dbReference>
<dbReference type="InterPro" id="IPR027417">
    <property type="entry name" value="P-loop_NTPase"/>
</dbReference>
<organism evidence="3 4">
    <name type="scientific">Durusdinium trenchii</name>
    <dbReference type="NCBI Taxonomy" id="1381693"/>
    <lineage>
        <taxon>Eukaryota</taxon>
        <taxon>Sar</taxon>
        <taxon>Alveolata</taxon>
        <taxon>Dinophyceae</taxon>
        <taxon>Suessiales</taxon>
        <taxon>Symbiodiniaceae</taxon>
        <taxon>Durusdinium</taxon>
    </lineage>
</organism>
<feature type="transmembrane region" description="Helical" evidence="1">
    <location>
        <begin position="205"/>
        <end position="227"/>
    </location>
</feature>
<keyword evidence="4" id="KW-1185">Reference proteome</keyword>
<protein>
    <recommendedName>
        <fullName evidence="2">Rhodanese domain-containing protein</fullName>
    </recommendedName>
</protein>
<dbReference type="InterPro" id="IPR001763">
    <property type="entry name" value="Rhodanese-like_dom"/>
</dbReference>
<accession>A0ABP0HEI7</accession>
<reference evidence="3 4" key="1">
    <citation type="submission" date="2024-02" db="EMBL/GenBank/DDBJ databases">
        <authorList>
            <person name="Chen Y."/>
            <person name="Shah S."/>
            <person name="Dougan E. K."/>
            <person name="Thang M."/>
            <person name="Chan C."/>
        </authorList>
    </citation>
    <scope>NUCLEOTIDE SEQUENCE [LARGE SCALE GENOMIC DNA]</scope>
</reference>
<feature type="domain" description="Rhodanese" evidence="2">
    <location>
        <begin position="41"/>
        <end position="135"/>
    </location>
</feature>
<dbReference type="Pfam" id="PF00581">
    <property type="entry name" value="Rhodanese"/>
    <property type="match status" value="1"/>
</dbReference>
<dbReference type="CDD" id="cd00158">
    <property type="entry name" value="RHOD"/>
    <property type="match status" value="1"/>
</dbReference>
<dbReference type="PROSITE" id="PS50206">
    <property type="entry name" value="RHODANESE_3"/>
    <property type="match status" value="1"/>
</dbReference>
<feature type="transmembrane region" description="Helical" evidence="1">
    <location>
        <begin position="285"/>
        <end position="304"/>
    </location>
</feature>
<evidence type="ECO:0000313" key="4">
    <source>
        <dbReference type="Proteomes" id="UP001642484"/>
    </source>
</evidence>
<keyword evidence="1" id="KW-0812">Transmembrane</keyword>
<sequence length="501" mass="55834">MPTNRNYGDAAQAAMNFATKSGSQSIAPLLPTRELRDRIEKGENVVLVDVRGSEEQAVSMIPGAVTKEYFESDLLPKLLASDPSDKAPLVVPYCTVGFRSGVYAKELIERKGLRNVRNGEGVIMWTFDGNGLVQPGGPGSTVAQALGRSAEAELAQTAWPSVTRVHVFGKPWDMAAEGYTTEYFSNTGGAWRFVKQKCYKAGPTFLPWFTVFLLFYLFFTPACGVMYSCGCRLALSKFGQVETCNIYWPDQPPEHKCPWCTCQGIACIFVASDAKAFRGVLLLDMLPDGFIVTLVTVLVLYFTFKAVDRFLRRRNCGDCAIAAVKTATAISWLLQLLAEGTPEEAAEFYFDPCLLRPMEVIDPDALRATVARERDLQQLAQWGVESSPRSARSVKWKARCARALSRHPGLLLLDEVLDLMPRPLRLRFAADMHTAARKSNFATVSATHCLAADVSWLRDSCDEVWILEQRRFRRLSPQKSNEFEEIKRYAALRSRMGSVNS</sequence>
<keyword evidence="1" id="KW-1133">Transmembrane helix</keyword>
<comment type="caution">
    <text evidence="3">The sequence shown here is derived from an EMBL/GenBank/DDBJ whole genome shotgun (WGS) entry which is preliminary data.</text>
</comment>
<gene>
    <name evidence="3" type="ORF">CCMP2556_LOCUS916</name>
</gene>
<proteinExistence type="predicted"/>
<dbReference type="InterPro" id="IPR036873">
    <property type="entry name" value="Rhodanese-like_dom_sf"/>
</dbReference>
<dbReference type="SUPFAM" id="SSF52540">
    <property type="entry name" value="P-loop containing nucleoside triphosphate hydrolases"/>
    <property type="match status" value="1"/>
</dbReference>
<evidence type="ECO:0000256" key="1">
    <source>
        <dbReference type="SAM" id="Phobius"/>
    </source>
</evidence>
<evidence type="ECO:0000259" key="2">
    <source>
        <dbReference type="PROSITE" id="PS50206"/>
    </source>
</evidence>
<dbReference type="Proteomes" id="UP001642484">
    <property type="component" value="Unassembled WGS sequence"/>
</dbReference>
<name>A0ABP0HEI7_9DINO</name>
<dbReference type="SUPFAM" id="SSF52821">
    <property type="entry name" value="Rhodanese/Cell cycle control phosphatase"/>
    <property type="match status" value="1"/>
</dbReference>